<dbReference type="EMBL" id="FNAO01000005">
    <property type="protein sequence ID" value="SDE46435.1"/>
    <property type="molecule type" value="Genomic_DNA"/>
</dbReference>
<feature type="coiled-coil region" evidence="1">
    <location>
        <begin position="82"/>
        <end position="109"/>
    </location>
</feature>
<dbReference type="Gene3D" id="1.20.120.20">
    <property type="entry name" value="Apolipoprotein"/>
    <property type="match status" value="1"/>
</dbReference>
<dbReference type="Pfam" id="PF12732">
    <property type="entry name" value="YtxH"/>
    <property type="match status" value="1"/>
</dbReference>
<reference evidence="2 3" key="1">
    <citation type="submission" date="2016-10" db="EMBL/GenBank/DDBJ databases">
        <authorList>
            <person name="de Groot N.N."/>
        </authorList>
    </citation>
    <scope>NUCLEOTIDE SEQUENCE [LARGE SCALE GENOMIC DNA]</scope>
    <source>
        <strain evidence="2 3">DSM 23421</strain>
    </source>
</reference>
<evidence type="ECO:0000256" key="1">
    <source>
        <dbReference type="SAM" id="Coils"/>
    </source>
</evidence>
<proteinExistence type="predicted"/>
<dbReference type="InterPro" id="IPR024623">
    <property type="entry name" value="YtxH"/>
</dbReference>
<evidence type="ECO:0000313" key="3">
    <source>
        <dbReference type="Proteomes" id="UP000199109"/>
    </source>
</evidence>
<organism evidence="2 3">
    <name type="scientific">Pricia antarctica</name>
    <dbReference type="NCBI Taxonomy" id="641691"/>
    <lineage>
        <taxon>Bacteria</taxon>
        <taxon>Pseudomonadati</taxon>
        <taxon>Bacteroidota</taxon>
        <taxon>Flavobacteriia</taxon>
        <taxon>Flavobacteriales</taxon>
        <taxon>Flavobacteriaceae</taxon>
        <taxon>Pricia</taxon>
    </lineage>
</organism>
<keyword evidence="3" id="KW-1185">Reference proteome</keyword>
<dbReference type="AlphaFoldDB" id="A0A1G7D6Q2"/>
<dbReference type="OrthoDB" id="598035at2"/>
<sequence length="113" mass="12558">MKNNSNIGLALITGAALGAAFSILFAPARGSETRKKIAKSTEDATDALLRAGEQLKNSTKEKFYEGKDNFESRLNAISSHLHQNSEEYIPLLEKKLEELKKKGRKINKKKVKV</sequence>
<dbReference type="RefSeq" id="WP_091868548.1">
    <property type="nucleotide sequence ID" value="NZ_FNAO01000005.1"/>
</dbReference>
<gene>
    <name evidence="2" type="ORF">SAMN05421636_105171</name>
</gene>
<dbReference type="Proteomes" id="UP000199109">
    <property type="component" value="Unassembled WGS sequence"/>
</dbReference>
<dbReference type="STRING" id="641691.SAMN05421636_105171"/>
<name>A0A1G7D6Q2_9FLAO</name>
<accession>A0A1G7D6Q2</accession>
<protein>
    <submittedName>
        <fullName evidence="2">Gas vesicle protein</fullName>
    </submittedName>
</protein>
<keyword evidence="1" id="KW-0175">Coiled coil</keyword>
<evidence type="ECO:0000313" key="2">
    <source>
        <dbReference type="EMBL" id="SDE46435.1"/>
    </source>
</evidence>